<feature type="compositionally biased region" description="Basic and acidic residues" evidence="4">
    <location>
        <begin position="445"/>
        <end position="456"/>
    </location>
</feature>
<evidence type="ECO:0000313" key="5">
    <source>
        <dbReference type="EMBL" id="KAH7549842.1"/>
    </source>
</evidence>
<feature type="compositionally biased region" description="Low complexity" evidence="4">
    <location>
        <begin position="578"/>
        <end position="595"/>
    </location>
</feature>
<sequence length="632" mass="70242">MGIYHVVALPYPGRGHINPMMTLCKQLATRQPEILITFVVTEEWLGFIGSEPKPDNIRFGTIPNVIPSELGRAKDFPGFMEAVLTKTEAPFEELLDRIEYPVTAIVADTYMVWVPGLERGHEIVDYIPGLSPTRLANLPTIFYGTSKQTLDRALKCVGEVSKAQYLLFTSVYMLEAQVMESLQAEFSFSVYSMDPPFPTFNSIKLPESVLYVSLGSFLSVSRTQMDEIVVGVRNSGVRFFFVARGESLTLFKDGCGEMGMIVPWCDQLRVLCHSSVGGFWTHCGFNSTLEGVYAGVPMLTFPIFWDQVPNSIKEMAPLHFFVKFIGLTFQFRIVNPEKYTLYALCCNVYMLQYSTFPEPTEKFKVEINLPWTGRYVVVEDDIHLQKILDILTARKFNKVIMEIDLLPLAMEPSFQPDDASSSCQRTPGQNTMLEVVQISDDEMSEDNRSHCLKDTDSQEDEDYNPISSGWISEEADYSDSSEEEAEDELSSNSDIGVEDEVLEDTESDEDQMSDAASFEFDNDFMANGAVDEESDSSTSGKTAKGKRRQEIGVAGSSKSAPKRKKITVTGSSTNNTAVGGSSNVVVGPSSQQVSQTAPLHASQPASQSEQVTRTSINRENVPGLDVDWNGPF</sequence>
<dbReference type="EMBL" id="JAFEMO010000013">
    <property type="protein sequence ID" value="KAH7549842.1"/>
    <property type="molecule type" value="Genomic_DNA"/>
</dbReference>
<keyword evidence="2" id="KW-0328">Glycosyltransferase</keyword>
<dbReference type="PANTHER" id="PTHR11926:SF1395">
    <property type="entry name" value="GLYCOSYLTRANSFERASE"/>
    <property type="match status" value="1"/>
</dbReference>
<protein>
    <submittedName>
        <fullName evidence="5">Uncharacterized protein</fullName>
    </submittedName>
</protein>
<comment type="caution">
    <text evidence="5">The sequence shown here is derived from an EMBL/GenBank/DDBJ whole genome shotgun (WGS) entry which is preliminary data.</text>
</comment>
<dbReference type="InterPro" id="IPR002213">
    <property type="entry name" value="UDP_glucos_trans"/>
</dbReference>
<dbReference type="SUPFAM" id="SSF53756">
    <property type="entry name" value="UDP-Glycosyltransferase/glycogen phosphorylase"/>
    <property type="match status" value="1"/>
</dbReference>
<feature type="region of interest" description="Disordered" evidence="4">
    <location>
        <begin position="441"/>
        <end position="632"/>
    </location>
</feature>
<reference evidence="5 6" key="1">
    <citation type="submission" date="2021-02" db="EMBL/GenBank/DDBJ databases">
        <title>Plant Genome Project.</title>
        <authorList>
            <person name="Zhang R.-G."/>
        </authorList>
    </citation>
    <scope>NUCLEOTIDE SEQUENCE [LARGE SCALE GENOMIC DNA]</scope>
    <source>
        <tissue evidence="5">Leaves</tissue>
    </source>
</reference>
<keyword evidence="3" id="KW-0808">Transferase</keyword>
<proteinExistence type="inferred from homology"/>
<keyword evidence="6" id="KW-1185">Reference proteome</keyword>
<dbReference type="PANTHER" id="PTHR11926">
    <property type="entry name" value="GLUCOSYL/GLUCURONOSYL TRANSFERASES"/>
    <property type="match status" value="1"/>
</dbReference>
<feature type="compositionally biased region" description="Polar residues" evidence="4">
    <location>
        <begin position="603"/>
        <end position="618"/>
    </location>
</feature>
<name>A0ABQ8H7H0_9ROSI</name>
<feature type="compositionally biased region" description="Acidic residues" evidence="4">
    <location>
        <begin position="473"/>
        <end position="489"/>
    </location>
</feature>
<evidence type="ECO:0000256" key="3">
    <source>
        <dbReference type="ARBA" id="ARBA00022679"/>
    </source>
</evidence>
<organism evidence="5 6">
    <name type="scientific">Xanthoceras sorbifolium</name>
    <dbReference type="NCBI Taxonomy" id="99658"/>
    <lineage>
        <taxon>Eukaryota</taxon>
        <taxon>Viridiplantae</taxon>
        <taxon>Streptophyta</taxon>
        <taxon>Embryophyta</taxon>
        <taxon>Tracheophyta</taxon>
        <taxon>Spermatophyta</taxon>
        <taxon>Magnoliopsida</taxon>
        <taxon>eudicotyledons</taxon>
        <taxon>Gunneridae</taxon>
        <taxon>Pentapetalae</taxon>
        <taxon>rosids</taxon>
        <taxon>malvids</taxon>
        <taxon>Sapindales</taxon>
        <taxon>Sapindaceae</taxon>
        <taxon>Xanthoceroideae</taxon>
        <taxon>Xanthoceras</taxon>
    </lineage>
</organism>
<accession>A0ABQ8H7H0</accession>
<dbReference type="Gene3D" id="3.40.50.2000">
    <property type="entry name" value="Glycogen Phosphorylase B"/>
    <property type="match status" value="3"/>
</dbReference>
<gene>
    <name evidence="5" type="ORF">JRO89_XS13G0090700</name>
</gene>
<evidence type="ECO:0000313" key="6">
    <source>
        <dbReference type="Proteomes" id="UP000827721"/>
    </source>
</evidence>
<dbReference type="CDD" id="cd03784">
    <property type="entry name" value="GT1_Gtf-like"/>
    <property type="match status" value="1"/>
</dbReference>
<evidence type="ECO:0000256" key="4">
    <source>
        <dbReference type="SAM" id="MobiDB-lite"/>
    </source>
</evidence>
<feature type="compositionally biased region" description="Acidic residues" evidence="4">
    <location>
        <begin position="496"/>
        <end position="512"/>
    </location>
</feature>
<dbReference type="Proteomes" id="UP000827721">
    <property type="component" value="Unassembled WGS sequence"/>
</dbReference>
<comment type="similarity">
    <text evidence="1">Belongs to the UDP-glycosyltransferase family.</text>
</comment>
<dbReference type="Pfam" id="PF00201">
    <property type="entry name" value="UDPGT"/>
    <property type="match status" value="1"/>
</dbReference>
<evidence type="ECO:0000256" key="1">
    <source>
        <dbReference type="ARBA" id="ARBA00009995"/>
    </source>
</evidence>
<feature type="compositionally biased region" description="Polar residues" evidence="4">
    <location>
        <begin position="568"/>
        <end position="577"/>
    </location>
</feature>
<evidence type="ECO:0000256" key="2">
    <source>
        <dbReference type="ARBA" id="ARBA00022676"/>
    </source>
</evidence>